<dbReference type="InterPro" id="IPR007197">
    <property type="entry name" value="rSAM"/>
</dbReference>
<accession>A0ABX0E099</accession>
<dbReference type="EMBL" id="JAAKZX010000158">
    <property type="protein sequence ID" value="NGO47032.1"/>
    <property type="molecule type" value="Genomic_DNA"/>
</dbReference>
<evidence type="ECO:0000256" key="5">
    <source>
        <dbReference type="ARBA" id="ARBA00023004"/>
    </source>
</evidence>
<dbReference type="InterPro" id="IPR013785">
    <property type="entry name" value="Aldolase_TIM"/>
</dbReference>
<evidence type="ECO:0000256" key="2">
    <source>
        <dbReference type="ARBA" id="ARBA00022485"/>
    </source>
</evidence>
<comment type="caution">
    <text evidence="8">The sequence shown here is derived from an EMBL/GenBank/DDBJ whole genome shotgun (WGS) entry which is preliminary data.</text>
</comment>
<dbReference type="Proteomes" id="UP001518140">
    <property type="component" value="Unassembled WGS sequence"/>
</dbReference>
<keyword evidence="9" id="KW-1185">Reference proteome</keyword>
<evidence type="ECO:0000313" key="8">
    <source>
        <dbReference type="EMBL" id="NGO47032.1"/>
    </source>
</evidence>
<evidence type="ECO:0000259" key="7">
    <source>
        <dbReference type="PROSITE" id="PS51918"/>
    </source>
</evidence>
<dbReference type="InterPro" id="IPR023885">
    <property type="entry name" value="4Fe4S-binding_SPASM_dom"/>
</dbReference>
<comment type="cofactor">
    <cofactor evidence="1">
        <name>[4Fe-4S] cluster</name>
        <dbReference type="ChEBI" id="CHEBI:49883"/>
    </cofactor>
</comment>
<evidence type="ECO:0000256" key="3">
    <source>
        <dbReference type="ARBA" id="ARBA00022691"/>
    </source>
</evidence>
<dbReference type="Gene3D" id="3.20.20.70">
    <property type="entry name" value="Aldolase class I"/>
    <property type="match status" value="1"/>
</dbReference>
<sequence length="460" mass="51467">MSTVSDAEDKVSEYRIVSKSCFRNRRGQPVKLIYATRTSEVFPVPLAIAQALDRGEAGSVLTEQERTSLRRREILVPADENELDAVTGRLQQGADDVGHRHLALLPTSYCNMGCTYCGQTHRRIPLRGQHRDAVRRRVLGVLNREDTRSARVDWFGGEPLMAYAIIRDLAASFLPVVERRGLGWSSVIVTNGALLSYRKIKVLAKECRVTHAEITIDGPPDVHDVHRPLKSGMTSFWRIVESLQQALDDDETAGMTFGIRTNVDVHNEDRVEEMLQMLAAEGFTHPRVRFGIKPVHSWGNDVRELELAKQHFADREARWLSVMRSLGLNFQVLPTAPARKLCPAVSRSDELITPDGDAFSCSEQPLVDHLKSTAVGNVDQDWAASGGLRPTGTYDDWHTEVAAPGSQRSCTTCRFYPTCGGACPKLWREGHWPCPSYKFNIQARFDLIAEMNGFTKIEEG</sequence>
<keyword evidence="2" id="KW-0004">4Fe-4S</keyword>
<reference evidence="8 9" key="1">
    <citation type="submission" date="2020-02" db="EMBL/GenBank/DDBJ databases">
        <title>Whole-genome analyses of novel actinobacteria.</title>
        <authorList>
            <person name="Sahin N."/>
            <person name="Tokatli A."/>
        </authorList>
    </citation>
    <scope>NUCLEOTIDE SEQUENCE [LARGE SCALE GENOMIC DNA]</scope>
    <source>
        <strain evidence="8 9">YC419</strain>
    </source>
</reference>
<dbReference type="PANTHER" id="PTHR43787:SF3">
    <property type="entry name" value="ARYLSULFATASE REGULATORY PROTEIN"/>
    <property type="match status" value="1"/>
</dbReference>
<dbReference type="NCBIfam" id="TIGR04085">
    <property type="entry name" value="rSAM_more_4Fe4S"/>
    <property type="match status" value="1"/>
</dbReference>
<evidence type="ECO:0000256" key="1">
    <source>
        <dbReference type="ARBA" id="ARBA00001966"/>
    </source>
</evidence>
<keyword evidence="4" id="KW-0479">Metal-binding</keyword>
<keyword evidence="3" id="KW-0949">S-adenosyl-L-methionine</keyword>
<evidence type="ECO:0000256" key="6">
    <source>
        <dbReference type="ARBA" id="ARBA00023014"/>
    </source>
</evidence>
<proteinExistence type="predicted"/>
<dbReference type="InterPro" id="IPR058240">
    <property type="entry name" value="rSAM_sf"/>
</dbReference>
<dbReference type="SFLD" id="SFLDG01067">
    <property type="entry name" value="SPASM/twitch_domain_containing"/>
    <property type="match status" value="1"/>
</dbReference>
<evidence type="ECO:0000313" key="9">
    <source>
        <dbReference type="Proteomes" id="UP001518140"/>
    </source>
</evidence>
<keyword evidence="6" id="KW-0411">Iron-sulfur</keyword>
<dbReference type="PANTHER" id="PTHR43787">
    <property type="entry name" value="FEMO COFACTOR BIOSYNTHESIS PROTEIN NIFB-RELATED"/>
    <property type="match status" value="1"/>
</dbReference>
<dbReference type="SUPFAM" id="SSF102114">
    <property type="entry name" value="Radical SAM enzymes"/>
    <property type="match status" value="1"/>
</dbReference>
<evidence type="ECO:0000256" key="4">
    <source>
        <dbReference type="ARBA" id="ARBA00022723"/>
    </source>
</evidence>
<organism evidence="8 9">
    <name type="scientific">Streptomyces ureilyticus</name>
    <dbReference type="NCBI Taxonomy" id="1775131"/>
    <lineage>
        <taxon>Bacteria</taxon>
        <taxon>Bacillati</taxon>
        <taxon>Actinomycetota</taxon>
        <taxon>Actinomycetes</taxon>
        <taxon>Kitasatosporales</taxon>
        <taxon>Streptomycetaceae</taxon>
        <taxon>Streptomyces</taxon>
    </lineage>
</organism>
<keyword evidence="5" id="KW-0408">Iron</keyword>
<dbReference type="SFLD" id="SFLDS00029">
    <property type="entry name" value="Radical_SAM"/>
    <property type="match status" value="1"/>
</dbReference>
<dbReference type="Pfam" id="PF04055">
    <property type="entry name" value="Radical_SAM"/>
    <property type="match status" value="1"/>
</dbReference>
<dbReference type="PROSITE" id="PS51918">
    <property type="entry name" value="RADICAL_SAM"/>
    <property type="match status" value="1"/>
</dbReference>
<feature type="domain" description="Radical SAM core" evidence="7">
    <location>
        <begin position="94"/>
        <end position="329"/>
    </location>
</feature>
<gene>
    <name evidence="8" type="ORF">G6048_34650</name>
</gene>
<dbReference type="CDD" id="cd01335">
    <property type="entry name" value="Radical_SAM"/>
    <property type="match status" value="1"/>
</dbReference>
<protein>
    <submittedName>
        <fullName evidence="8">Radical SAM protein</fullName>
    </submittedName>
</protein>
<name>A0ABX0E099_9ACTN</name>